<evidence type="ECO:0000313" key="2">
    <source>
        <dbReference type="Proteomes" id="UP000886469"/>
    </source>
</evidence>
<reference evidence="1" key="1">
    <citation type="submission" date="2019-03" db="EMBL/GenBank/DDBJ databases">
        <title>Metabolic reconstructions from genomes of highly enriched 'Candidatus Accumulibacter' and 'Candidatus Competibacter' bioreactor populations.</title>
        <authorList>
            <person name="Annavajhala M.K."/>
            <person name="Welles L."/>
            <person name="Abbas B."/>
            <person name="Sorokin D."/>
            <person name="Park H."/>
            <person name="Van Loosdrecht M."/>
            <person name="Chandran K."/>
        </authorList>
    </citation>
    <scope>NUCLEOTIDE SEQUENCE</scope>
    <source>
        <strain evidence="1">SBR_L</strain>
    </source>
</reference>
<evidence type="ECO:0000313" key="1">
    <source>
        <dbReference type="EMBL" id="NMQ05196.1"/>
    </source>
</evidence>
<protein>
    <submittedName>
        <fullName evidence="1">Type I-E CRISPR-associated protein Cas6/Cse3/CasE</fullName>
    </submittedName>
</protein>
<comment type="caution">
    <text evidence="1">The sequence shown here is derived from an EMBL/GenBank/DDBJ whole genome shotgun (WGS) entry which is preliminary data.</text>
</comment>
<dbReference type="Gene3D" id="3.30.70.1210">
    <property type="entry name" value="Crispr-associated protein, domain 2"/>
    <property type="match status" value="1"/>
</dbReference>
<organism evidence="1 2">
    <name type="scientific">Candidatus Accumulibacter contiguus</name>
    <dbReference type="NCBI Taxonomy" id="2954381"/>
    <lineage>
        <taxon>Bacteria</taxon>
        <taxon>Pseudomonadati</taxon>
        <taxon>Pseudomonadota</taxon>
        <taxon>Betaproteobacteria</taxon>
        <taxon>Candidatus Accumulibacter</taxon>
    </lineage>
</organism>
<sequence>MALGASRRENIRHVLPQARSYASTSGQIQSSRSVGTESLHVTMSSCRKKKRLLAERGLACWNQWKGNDRPALHELVSDTCGQWLFSRSPRLGFEIVQESLLVEAYTQHAEKKGSLRFSSVDFSGVLRVTDAAAFSDALYGGIGHAKAFGCGLLLVRAA</sequence>
<dbReference type="SUPFAM" id="SSF117987">
    <property type="entry name" value="CRISPR-associated protein"/>
    <property type="match status" value="1"/>
</dbReference>
<accession>A0ABX1T899</accession>
<dbReference type="NCBIfam" id="TIGR01907">
    <property type="entry name" value="casE_Cse3"/>
    <property type="match status" value="1"/>
</dbReference>
<dbReference type="InterPro" id="IPR010179">
    <property type="entry name" value="CRISPR-assoc_prot_Cse3"/>
</dbReference>
<dbReference type="EMBL" id="SPMX01000017">
    <property type="protein sequence ID" value="NMQ05196.1"/>
    <property type="molecule type" value="Genomic_DNA"/>
</dbReference>
<dbReference type="Pfam" id="PF08798">
    <property type="entry name" value="CRISPR_assoc"/>
    <property type="match status" value="1"/>
</dbReference>
<keyword evidence="2" id="KW-1185">Reference proteome</keyword>
<dbReference type="Proteomes" id="UP000886469">
    <property type="component" value="Unassembled WGS sequence"/>
</dbReference>
<gene>
    <name evidence="1" type="primary">cas6e</name>
    <name evidence="1" type="ORF">E4Q08_07920</name>
</gene>
<dbReference type="SMART" id="SM01101">
    <property type="entry name" value="CRISPR_assoc"/>
    <property type="match status" value="1"/>
</dbReference>
<name>A0ABX1T899_9PROT</name>
<proteinExistence type="predicted"/>